<protein>
    <recommendedName>
        <fullName evidence="1">F-box domain-containing protein</fullName>
    </recommendedName>
</protein>
<dbReference type="InterPro" id="IPR032675">
    <property type="entry name" value="LRR_dom_sf"/>
</dbReference>
<dbReference type="SUPFAM" id="SSF52047">
    <property type="entry name" value="RNI-like"/>
    <property type="match status" value="1"/>
</dbReference>
<evidence type="ECO:0000259" key="1">
    <source>
        <dbReference type="PROSITE" id="PS50181"/>
    </source>
</evidence>
<evidence type="ECO:0000313" key="2">
    <source>
        <dbReference type="EMBL" id="RZF37023.1"/>
    </source>
</evidence>
<gene>
    <name evidence="2" type="ORF">LSTR_LSTR004711</name>
</gene>
<accession>A0A482WU55</accession>
<comment type="caution">
    <text evidence="2">The sequence shown here is derived from an EMBL/GenBank/DDBJ whole genome shotgun (WGS) entry which is preliminary data.</text>
</comment>
<dbReference type="PANTHER" id="PTHR20872:SF1">
    <property type="entry name" value="F-BOX DOMAIN-CONTAINING PROTEIN"/>
    <property type="match status" value="1"/>
</dbReference>
<proteinExistence type="predicted"/>
<evidence type="ECO:0000313" key="3">
    <source>
        <dbReference type="Proteomes" id="UP000291343"/>
    </source>
</evidence>
<dbReference type="InterPro" id="IPR036047">
    <property type="entry name" value="F-box-like_dom_sf"/>
</dbReference>
<sequence>MATSGLVRWDQLPILVLTKVLNYLQLMDRLVAGKVCQSWLKALDSPSLWRTVSIHFDRDVFVLNELLIEIANRYGHYTTKLELDWSNPQIHYIFQRDLGVSFISTLNQNKVQIEELTLKEFGFHYRWTFRHRMNVVLNQFLRCQNNLRLFRMINEHVRPNDVLRLVNVIAQSCGHVLRKVDLGNALKKVQPVHSIPRLIESISCMSVLTDLSINYNVLSDAVLQTMASATNGLINFNIIVSDTMSWNDPLSEKAWQQLKNSCPNLQVFLKIENFCHFEELVPILTPNIPLRRFHLYSGRNWDQRIIRDLRSSISLLINHYSSTLVDLIINVKNNREMLDDLILELIDKCVKLEDLKFNGILRDFEIIREIFEYFKAKNVTKFKTFNLNPRSINSRNREIVREIMIDHKEYFNRDDLNYSIGENAGQTVLYYYL</sequence>
<feature type="domain" description="F-box" evidence="1">
    <location>
        <begin position="6"/>
        <end position="52"/>
    </location>
</feature>
<dbReference type="OrthoDB" id="9974792at2759"/>
<dbReference type="Pfam" id="PF00646">
    <property type="entry name" value="F-box"/>
    <property type="match status" value="1"/>
</dbReference>
<dbReference type="SUPFAM" id="SSF81383">
    <property type="entry name" value="F-box domain"/>
    <property type="match status" value="1"/>
</dbReference>
<dbReference type="SMR" id="A0A482WU55"/>
<organism evidence="2 3">
    <name type="scientific">Laodelphax striatellus</name>
    <name type="common">Small brown planthopper</name>
    <name type="synonym">Delphax striatella</name>
    <dbReference type="NCBI Taxonomy" id="195883"/>
    <lineage>
        <taxon>Eukaryota</taxon>
        <taxon>Metazoa</taxon>
        <taxon>Ecdysozoa</taxon>
        <taxon>Arthropoda</taxon>
        <taxon>Hexapoda</taxon>
        <taxon>Insecta</taxon>
        <taxon>Pterygota</taxon>
        <taxon>Neoptera</taxon>
        <taxon>Paraneoptera</taxon>
        <taxon>Hemiptera</taxon>
        <taxon>Auchenorrhyncha</taxon>
        <taxon>Fulgoroidea</taxon>
        <taxon>Delphacidae</taxon>
        <taxon>Criomorphinae</taxon>
        <taxon>Laodelphax</taxon>
    </lineage>
</organism>
<reference evidence="2 3" key="1">
    <citation type="journal article" date="2017" name="Gigascience">
        <title>Genome sequence of the small brown planthopper, Laodelphax striatellus.</title>
        <authorList>
            <person name="Zhu J."/>
            <person name="Jiang F."/>
            <person name="Wang X."/>
            <person name="Yang P."/>
            <person name="Bao Y."/>
            <person name="Zhao W."/>
            <person name="Wang W."/>
            <person name="Lu H."/>
            <person name="Wang Q."/>
            <person name="Cui N."/>
            <person name="Li J."/>
            <person name="Chen X."/>
            <person name="Luo L."/>
            <person name="Yu J."/>
            <person name="Kang L."/>
            <person name="Cui F."/>
        </authorList>
    </citation>
    <scope>NUCLEOTIDE SEQUENCE [LARGE SCALE GENOMIC DNA]</scope>
    <source>
        <strain evidence="2">Lst14</strain>
    </source>
</reference>
<dbReference type="EMBL" id="QKKF02025464">
    <property type="protein sequence ID" value="RZF37023.1"/>
    <property type="molecule type" value="Genomic_DNA"/>
</dbReference>
<dbReference type="STRING" id="195883.A0A482WU55"/>
<keyword evidence="3" id="KW-1185">Reference proteome</keyword>
<dbReference type="PROSITE" id="PS50181">
    <property type="entry name" value="FBOX"/>
    <property type="match status" value="1"/>
</dbReference>
<name>A0A482WU55_LAOST</name>
<dbReference type="Proteomes" id="UP000291343">
    <property type="component" value="Unassembled WGS sequence"/>
</dbReference>
<dbReference type="Gene3D" id="3.80.10.10">
    <property type="entry name" value="Ribonuclease Inhibitor"/>
    <property type="match status" value="1"/>
</dbReference>
<dbReference type="PANTHER" id="PTHR20872">
    <property type="match status" value="1"/>
</dbReference>
<dbReference type="AlphaFoldDB" id="A0A482WU55"/>
<dbReference type="Gene3D" id="1.20.1280.50">
    <property type="match status" value="1"/>
</dbReference>
<dbReference type="InterPro" id="IPR001810">
    <property type="entry name" value="F-box_dom"/>
</dbReference>
<dbReference type="InParanoid" id="A0A482WU55"/>
<dbReference type="SMART" id="SM00256">
    <property type="entry name" value="FBOX"/>
    <property type="match status" value="1"/>
</dbReference>